<dbReference type="InterPro" id="IPR016187">
    <property type="entry name" value="CTDL_fold"/>
</dbReference>
<dbReference type="Gene3D" id="3.10.100.10">
    <property type="entry name" value="Mannose-Binding Protein A, subunit A"/>
    <property type="match status" value="1"/>
</dbReference>
<dbReference type="AlphaFoldDB" id="A0A3N0YUF8"/>
<dbReference type="PRINTS" id="PR01504">
    <property type="entry name" value="PNCREATITSAP"/>
</dbReference>
<accession>A0A3N0YUF8</accession>
<keyword evidence="1" id="KW-1015">Disulfide bond</keyword>
<dbReference type="GO" id="GO:0030246">
    <property type="term" value="F:carbohydrate binding"/>
    <property type="evidence" value="ECO:0007669"/>
    <property type="project" value="UniProtKB-KW"/>
</dbReference>
<dbReference type="EMBL" id="RJVU01025871">
    <property type="protein sequence ID" value="ROL49836.1"/>
    <property type="molecule type" value="Genomic_DNA"/>
</dbReference>
<dbReference type="SUPFAM" id="SSF56436">
    <property type="entry name" value="C-type lectin-like"/>
    <property type="match status" value="1"/>
</dbReference>
<proteinExistence type="predicted"/>
<dbReference type="PANTHER" id="PTHR22803">
    <property type="entry name" value="MANNOSE, PHOSPHOLIPASE, LECTIN RECEPTOR RELATED"/>
    <property type="match status" value="1"/>
</dbReference>
<dbReference type="PROSITE" id="PS00615">
    <property type="entry name" value="C_TYPE_LECTIN_1"/>
    <property type="match status" value="1"/>
</dbReference>
<evidence type="ECO:0000259" key="3">
    <source>
        <dbReference type="PROSITE" id="PS50041"/>
    </source>
</evidence>
<gene>
    <name evidence="4" type="ORF">DPX16_0411</name>
</gene>
<keyword evidence="4" id="KW-0430">Lectin</keyword>
<dbReference type="InterPro" id="IPR050111">
    <property type="entry name" value="C-type_lectin/snaclec_domain"/>
</dbReference>
<dbReference type="SMART" id="SM00034">
    <property type="entry name" value="CLECT"/>
    <property type="match status" value="1"/>
</dbReference>
<dbReference type="Pfam" id="PF00059">
    <property type="entry name" value="Lectin_C"/>
    <property type="match status" value="1"/>
</dbReference>
<comment type="caution">
    <text evidence="4">The sequence shown here is derived from an EMBL/GenBank/DDBJ whole genome shotgun (WGS) entry which is preliminary data.</text>
</comment>
<dbReference type="InterPro" id="IPR016186">
    <property type="entry name" value="C-type_lectin-like/link_sf"/>
</dbReference>
<protein>
    <submittedName>
        <fullName evidence="4">Galactose-specific lectin nattectin</fullName>
    </submittedName>
</protein>
<name>A0A3N0YUF8_ANAGA</name>
<dbReference type="InterPro" id="IPR018378">
    <property type="entry name" value="C-type_lectin_CS"/>
</dbReference>
<evidence type="ECO:0000256" key="1">
    <source>
        <dbReference type="ARBA" id="ARBA00023157"/>
    </source>
</evidence>
<dbReference type="PROSITE" id="PS50041">
    <property type="entry name" value="C_TYPE_LECTIN_2"/>
    <property type="match status" value="1"/>
</dbReference>
<feature type="domain" description="C-type lectin" evidence="3">
    <location>
        <begin position="105"/>
        <end position="223"/>
    </location>
</feature>
<dbReference type="OrthoDB" id="441660at2759"/>
<evidence type="ECO:0000313" key="4">
    <source>
        <dbReference type="EMBL" id="ROL49836.1"/>
    </source>
</evidence>
<dbReference type="InterPro" id="IPR001304">
    <property type="entry name" value="C-type_lectin-like"/>
</dbReference>
<keyword evidence="5" id="KW-1185">Reference proteome</keyword>
<organism evidence="4 5">
    <name type="scientific">Anabarilius grahami</name>
    <name type="common">Kanglang fish</name>
    <name type="synonym">Barilius grahami</name>
    <dbReference type="NCBI Taxonomy" id="495550"/>
    <lineage>
        <taxon>Eukaryota</taxon>
        <taxon>Metazoa</taxon>
        <taxon>Chordata</taxon>
        <taxon>Craniata</taxon>
        <taxon>Vertebrata</taxon>
        <taxon>Euteleostomi</taxon>
        <taxon>Actinopterygii</taxon>
        <taxon>Neopterygii</taxon>
        <taxon>Teleostei</taxon>
        <taxon>Ostariophysi</taxon>
        <taxon>Cypriniformes</taxon>
        <taxon>Xenocyprididae</taxon>
        <taxon>Xenocypridinae</taxon>
        <taxon>Xenocypridinae incertae sedis</taxon>
        <taxon>Anabarilius</taxon>
    </lineage>
</organism>
<evidence type="ECO:0000313" key="5">
    <source>
        <dbReference type="Proteomes" id="UP000281406"/>
    </source>
</evidence>
<reference evidence="4 5" key="1">
    <citation type="submission" date="2018-10" db="EMBL/GenBank/DDBJ databases">
        <title>Genome assembly for a Yunnan-Guizhou Plateau 3E fish, Anabarilius grahami (Regan), and its evolutionary and genetic applications.</title>
        <authorList>
            <person name="Jiang W."/>
        </authorList>
    </citation>
    <scope>NUCLEOTIDE SEQUENCE [LARGE SCALE GENOMIC DNA]</scope>
    <source>
        <strain evidence="4">AG-KIZ</strain>
        <tissue evidence="4">Muscle</tissue>
    </source>
</reference>
<evidence type="ECO:0000256" key="2">
    <source>
        <dbReference type="SAM" id="MobiDB-lite"/>
    </source>
</evidence>
<sequence>MSPSLSQQVYKVDMQRHRRRKKQVGESNEPDYEQSGRDKFKTTVFIAIIDHIIAELDRRYHSYKDIQQTFGFLSKIPSIPLQDLRTGADHLQKKYAACRKGWSAFGCRCFKSFYNPQTWSRAEKYCLGNKGNLASVHSHEEYVFIQRMIRHETHASTRAWIGGYDAAGEGVWLWSDGSQIDYEIWSPGEPNNNAGKEHCLEMNYKNGNWNDDKCYITKPFVCVY</sequence>
<dbReference type="Proteomes" id="UP000281406">
    <property type="component" value="Unassembled WGS sequence"/>
</dbReference>
<dbReference type="CDD" id="cd00037">
    <property type="entry name" value="CLECT"/>
    <property type="match status" value="1"/>
</dbReference>
<feature type="region of interest" description="Disordered" evidence="2">
    <location>
        <begin position="1"/>
        <end position="35"/>
    </location>
</feature>